<feature type="transmembrane region" description="Helical" evidence="8">
    <location>
        <begin position="916"/>
        <end position="939"/>
    </location>
</feature>
<name>A0A7R9QH83_9ACAR</name>
<evidence type="ECO:0000313" key="11">
    <source>
        <dbReference type="Proteomes" id="UP000728032"/>
    </source>
</evidence>
<feature type="domain" description="Kazal-like" evidence="9">
    <location>
        <begin position="1244"/>
        <end position="1298"/>
    </location>
</feature>
<feature type="transmembrane region" description="Helical" evidence="8">
    <location>
        <begin position="1131"/>
        <end position="1155"/>
    </location>
</feature>
<feature type="transmembrane region" description="Helical" evidence="8">
    <location>
        <begin position="330"/>
        <end position="349"/>
    </location>
</feature>
<dbReference type="EMBL" id="OC916889">
    <property type="protein sequence ID" value="CAD7645540.1"/>
    <property type="molecule type" value="Genomic_DNA"/>
</dbReference>
<protein>
    <recommendedName>
        <fullName evidence="9">Kazal-like domain-containing protein</fullName>
    </recommendedName>
</protein>
<feature type="transmembrane region" description="Helical" evidence="8">
    <location>
        <begin position="753"/>
        <end position="777"/>
    </location>
</feature>
<feature type="non-terminal residue" evidence="10">
    <location>
        <position position="1"/>
    </location>
</feature>
<feature type="transmembrane region" description="Helical" evidence="8">
    <location>
        <begin position="260"/>
        <end position="280"/>
    </location>
</feature>
<evidence type="ECO:0000256" key="8">
    <source>
        <dbReference type="SAM" id="Phobius"/>
    </source>
</evidence>
<feature type="transmembrane region" description="Helical" evidence="8">
    <location>
        <begin position="1338"/>
        <end position="1356"/>
    </location>
</feature>
<feature type="transmembrane region" description="Helical" evidence="8">
    <location>
        <begin position="1534"/>
        <end position="1554"/>
    </location>
</feature>
<organism evidence="10">
    <name type="scientific">Oppiella nova</name>
    <dbReference type="NCBI Taxonomy" id="334625"/>
    <lineage>
        <taxon>Eukaryota</taxon>
        <taxon>Metazoa</taxon>
        <taxon>Ecdysozoa</taxon>
        <taxon>Arthropoda</taxon>
        <taxon>Chelicerata</taxon>
        <taxon>Arachnida</taxon>
        <taxon>Acari</taxon>
        <taxon>Acariformes</taxon>
        <taxon>Sarcoptiformes</taxon>
        <taxon>Oribatida</taxon>
        <taxon>Brachypylina</taxon>
        <taxon>Oppioidea</taxon>
        <taxon>Oppiidae</taxon>
        <taxon>Oppiella</taxon>
    </lineage>
</organism>
<dbReference type="Proteomes" id="UP000728032">
    <property type="component" value="Unassembled WGS sequence"/>
</dbReference>
<keyword evidence="6 8" id="KW-0472">Membrane</keyword>
<accession>A0A7R9QH83</accession>
<dbReference type="PROSITE" id="PS51465">
    <property type="entry name" value="KAZAL_2"/>
    <property type="match status" value="3"/>
</dbReference>
<dbReference type="Gene3D" id="1.20.1250.20">
    <property type="entry name" value="MFS general substrate transporter like domains"/>
    <property type="match status" value="2"/>
</dbReference>
<dbReference type="CDD" id="cd17336">
    <property type="entry name" value="MFS_SLCO_OATP"/>
    <property type="match status" value="2"/>
</dbReference>
<feature type="transmembrane region" description="Helical" evidence="8">
    <location>
        <begin position="434"/>
        <end position="453"/>
    </location>
</feature>
<gene>
    <name evidence="10" type="ORF">ONB1V03_LOCUS5260</name>
</gene>
<feature type="transmembrane region" description="Helical" evidence="8">
    <location>
        <begin position="605"/>
        <end position="626"/>
    </location>
</feature>
<keyword evidence="3" id="KW-1003">Cell membrane</keyword>
<feature type="transmembrane region" description="Helical" evidence="8">
    <location>
        <begin position="170"/>
        <end position="192"/>
    </location>
</feature>
<dbReference type="NCBIfam" id="TIGR00805">
    <property type="entry name" value="oat"/>
    <property type="match status" value="1"/>
</dbReference>
<feature type="transmembrane region" description="Helical" evidence="8">
    <location>
        <begin position="1083"/>
        <end position="1103"/>
    </location>
</feature>
<feature type="domain" description="Kazal-like" evidence="9">
    <location>
        <begin position="21"/>
        <end position="75"/>
    </location>
</feature>
<dbReference type="InterPro" id="IPR002350">
    <property type="entry name" value="Kazal_dom"/>
</dbReference>
<dbReference type="GO" id="GO:0016323">
    <property type="term" value="C:basolateral plasma membrane"/>
    <property type="evidence" value="ECO:0007669"/>
    <property type="project" value="TreeGrafter"/>
</dbReference>
<dbReference type="GO" id="GO:0043252">
    <property type="term" value="P:sodium-independent organic anion transport"/>
    <property type="evidence" value="ECO:0007669"/>
    <property type="project" value="TreeGrafter"/>
</dbReference>
<keyword evidence="4 8" id="KW-0812">Transmembrane</keyword>
<proteinExistence type="inferred from homology"/>
<dbReference type="GO" id="GO:0015347">
    <property type="term" value="F:sodium-independent organic anion transmembrane transporter activity"/>
    <property type="evidence" value="ECO:0007669"/>
    <property type="project" value="TreeGrafter"/>
</dbReference>
<sequence>MFTGCPPLKLPVPIPTVNNKFTMTMDCNQGCDCTTSVFTPVCSADKSTTYFSPCFAGCRQLNGTSGTLSGCSCLDTGGVATTGYCQSDTNNCDKLLPYLLVIGIASIISSTARTELLIQMIRTLRWDSLMAFIPYPLIFGAVVDSTCLVWEEKCGKTGNCWIYDQDKFRYYLHGTALAFICVGSLMDLGIIYNAKSIKNFYDDPTDDNDEQDIKNGKDINNTSMDSAFEGSGADDDPYASTCGMGSWRPKWLQMFATPTYFVINFSLIGVVQSMAAVYYITCMATLEKRFAFDSKLSGLIFIADNFSDILLSPIVGYFGKRVNRARMIAAGELVIALSCFLLALPYFIYGPATHLLHDDSLLSTTLSANETRYELCPANNNDGTDCLTGKYSTNWVAVVILIFGSATRGVGFTAYFVVGLPYIDDFISKNSSPLYMSFLSAVRLIGPALGYLLSSLCLNDPGIEPTDPRYVGAWWIGFLITGTTLTIATLPMFLFPKELKKTIENMDNSKQITQKPKQNMKGKLAALKRMVSNPFLMLHMLGDTLRYMGTSGFFMFKAKYVESHFRVSSSSASLLTGTSSIFPMAIGCLLGGAMISRFKPRPRTLVTYIFLVGLFSAAGVFIAMFMSCPSLHMGPTLLQNGSMTTGCNQPCDCTTSVFTPVCSADQSTTYFSPCFAGCHQMDKNNNTLSECSCIRQLEGMPTTGYCKKDVNNCDHKLYPYLIALTIGQIISSTAWTGSMLFTLRSVDEDDKSLAYGITLSFMALFGFMPYPIIFGAITDSACLVWESKCGKRGNCWIYDQDKFRYRFHGTAVAFMTVGSLIDFGKIFLTKYIKDFYDDPIADDTHRERSDSADDDDPYLNTCGMGSWRPKWLQVFVSPTYFIINFAVIGIIQNFTATYFIASMSTLEKRFAFDSKISGFIIIADNFAQILLSPIAGYLASRYNRPRMIAGGELIIALSCLLTALPYFIYGSATHLLHDESLLSAKLTSNQTRYELCPADSNDGTDCLSGKHSTVWLAVVLLWIGSVMRGVGFTAFFIIGVPYIDESVGKNNSPVYMSALMSLRLLGPAGGIPRNDPRFVGAWWIGFVVIAIALSIVSFPMLLFPKQIKKTIKTSFTTKPNKRGMVAALKRIFTNPFLITHLVGSTLRYMGTGGFYLNKPKYIESHFRVSSARANLLTGTTSILPLAIGCMLGGGLITWIKPRPRTLVIYMFIVELFSNAGVFTGMFTVCPAIQLAPTLVHNNGFTMNVGCNQGCGCTTRVFTPTCSADKSTTYFSPCFAGCSLMDRHNNTLSGCSCIGDYGGMATNGYCEKDVNHCDNKLYTYLLARGQAIFCLQCGFIPYPLIFGAIVDSACLVWESKCGKQGNCWIYDQDKFRYYLHGAAIAFMMVGSLMDLGLIFMSGYIKQFYDSPITDHNEKDDKRVIPMTSVSLDTGAVDSNDANDKHDKFRYYLHGAAIAFMMVGSLMDLGLIFMSGYIKQFYDSPITDHNEKDDKRVIPMTSVSLDTGAVDILFAKHNFIFVVKNLTTQPNPTMKAILALVIIAVAIAVVTSQYVVGYGGGYGYPYGAARVGYGGYYGGYAAPAVAYRSPLAYGYGGARILLFNN</sequence>
<evidence type="ECO:0000256" key="3">
    <source>
        <dbReference type="ARBA" id="ARBA00022475"/>
    </source>
</evidence>
<comment type="similarity">
    <text evidence="2">Belongs to the organo anion transporter (TC 2.A.60) family.</text>
</comment>
<evidence type="ECO:0000313" key="10">
    <source>
        <dbReference type="EMBL" id="CAD7645540.1"/>
    </source>
</evidence>
<keyword evidence="11" id="KW-1185">Reference proteome</keyword>
<evidence type="ECO:0000256" key="5">
    <source>
        <dbReference type="ARBA" id="ARBA00022989"/>
    </source>
</evidence>
<dbReference type="InterPro" id="IPR004156">
    <property type="entry name" value="OATP"/>
</dbReference>
<dbReference type="PANTHER" id="PTHR11388">
    <property type="entry name" value="ORGANIC ANION TRANSPORTER"/>
    <property type="match status" value="1"/>
</dbReference>
<feature type="transmembrane region" description="Helical" evidence="8">
    <location>
        <begin position="951"/>
        <end position="969"/>
    </location>
</feature>
<keyword evidence="5 8" id="KW-1133">Transmembrane helix</keyword>
<feature type="transmembrane region" description="Helical" evidence="8">
    <location>
        <begin position="807"/>
        <end position="828"/>
    </location>
</feature>
<evidence type="ECO:0000259" key="9">
    <source>
        <dbReference type="PROSITE" id="PS51465"/>
    </source>
</evidence>
<feature type="transmembrane region" description="Helical" evidence="8">
    <location>
        <begin position="535"/>
        <end position="554"/>
    </location>
</feature>
<feature type="transmembrane region" description="Helical" evidence="8">
    <location>
        <begin position="1175"/>
        <end position="1199"/>
    </location>
</feature>
<feature type="transmembrane region" description="Helical" evidence="8">
    <location>
        <begin position="1449"/>
        <end position="1472"/>
    </location>
</feature>
<comment type="subcellular location">
    <subcellularLocation>
        <location evidence="1">Cell membrane</location>
        <topology evidence="1">Multi-pass membrane protein</topology>
    </subcellularLocation>
</comment>
<evidence type="ECO:0000256" key="6">
    <source>
        <dbReference type="ARBA" id="ARBA00023136"/>
    </source>
</evidence>
<dbReference type="PANTHER" id="PTHR11388:SF76">
    <property type="entry name" value="SOLUTE CARRIER ORGANIC ANION TRANSPORTER FAMILY MEMBER"/>
    <property type="match status" value="1"/>
</dbReference>
<feature type="transmembrane region" description="Helical" evidence="8">
    <location>
        <begin position="717"/>
        <end position="741"/>
    </location>
</feature>
<evidence type="ECO:0000256" key="7">
    <source>
        <dbReference type="ARBA" id="ARBA00023157"/>
    </source>
</evidence>
<feature type="transmembrane region" description="Helical" evidence="8">
    <location>
        <begin position="473"/>
        <end position="495"/>
    </location>
</feature>
<dbReference type="SUPFAM" id="SSF103473">
    <property type="entry name" value="MFS general substrate transporter"/>
    <property type="match status" value="2"/>
</dbReference>
<evidence type="ECO:0000256" key="2">
    <source>
        <dbReference type="ARBA" id="ARBA00009657"/>
    </source>
</evidence>
<feature type="transmembrane region" description="Helical" evidence="8">
    <location>
        <begin position="395"/>
        <end position="422"/>
    </location>
</feature>
<feature type="transmembrane region" description="Helical" evidence="8">
    <location>
        <begin position="1014"/>
        <end position="1042"/>
    </location>
</feature>
<evidence type="ECO:0000256" key="4">
    <source>
        <dbReference type="ARBA" id="ARBA00022692"/>
    </source>
</evidence>
<feature type="transmembrane region" description="Helical" evidence="8">
    <location>
        <begin position="1206"/>
        <end position="1228"/>
    </location>
</feature>
<feature type="transmembrane region" description="Helical" evidence="8">
    <location>
        <begin position="1054"/>
        <end position="1071"/>
    </location>
</feature>
<dbReference type="EMBL" id="CAJPVJ010002064">
    <property type="protein sequence ID" value="CAG2165722.1"/>
    <property type="molecule type" value="Genomic_DNA"/>
</dbReference>
<dbReference type="InterPro" id="IPR036259">
    <property type="entry name" value="MFS_trans_sf"/>
</dbReference>
<evidence type="ECO:0000256" key="1">
    <source>
        <dbReference type="ARBA" id="ARBA00004651"/>
    </source>
</evidence>
<keyword evidence="7" id="KW-1015">Disulfide bond</keyword>
<feature type="domain" description="Kazal-like" evidence="9">
    <location>
        <begin position="641"/>
        <end position="695"/>
    </location>
</feature>
<feature type="transmembrane region" description="Helical" evidence="8">
    <location>
        <begin position="124"/>
        <end position="143"/>
    </location>
</feature>
<feature type="transmembrane region" description="Helical" evidence="8">
    <location>
        <begin position="574"/>
        <end position="593"/>
    </location>
</feature>
<dbReference type="Pfam" id="PF03137">
    <property type="entry name" value="OATP"/>
    <property type="match status" value="4"/>
</dbReference>
<feature type="transmembrane region" description="Helical" evidence="8">
    <location>
        <begin position="1376"/>
        <end position="1403"/>
    </location>
</feature>
<feature type="transmembrane region" description="Helical" evidence="8">
    <location>
        <begin position="874"/>
        <end position="896"/>
    </location>
</feature>
<dbReference type="Pfam" id="PF07648">
    <property type="entry name" value="Kazal_2"/>
    <property type="match status" value="3"/>
</dbReference>
<dbReference type="OrthoDB" id="5062115at2759"/>
<reference evidence="10" key="1">
    <citation type="submission" date="2020-11" db="EMBL/GenBank/DDBJ databases">
        <authorList>
            <person name="Tran Van P."/>
        </authorList>
    </citation>
    <scope>NUCLEOTIDE SEQUENCE</scope>
</reference>